<dbReference type="GO" id="GO:0016603">
    <property type="term" value="F:glutaminyl-peptide cyclotransferase activity"/>
    <property type="evidence" value="ECO:0007669"/>
    <property type="project" value="InterPro"/>
</dbReference>
<dbReference type="Proteomes" id="UP001295684">
    <property type="component" value="Unassembled WGS sequence"/>
</dbReference>
<dbReference type="EMBL" id="CAMPGE010017719">
    <property type="protein sequence ID" value="CAI2376179.1"/>
    <property type="molecule type" value="Genomic_DNA"/>
</dbReference>
<keyword evidence="2" id="KW-1185">Reference proteome</keyword>
<evidence type="ECO:0000313" key="2">
    <source>
        <dbReference type="Proteomes" id="UP001295684"/>
    </source>
</evidence>
<dbReference type="Pfam" id="PF05096">
    <property type="entry name" value="Glu_cyclase_2"/>
    <property type="match status" value="2"/>
</dbReference>
<dbReference type="PANTHER" id="PTHR31270">
    <property type="entry name" value="GLUTAMINYL-PEPTIDE CYCLOTRANSFERASE"/>
    <property type="match status" value="1"/>
</dbReference>
<name>A0AAD1XP61_EUPCR</name>
<gene>
    <name evidence="1" type="ORF">ECRASSUSDP1_LOCUS17548</name>
</gene>
<accession>A0AAD1XP61</accession>
<dbReference type="SUPFAM" id="SSF63825">
    <property type="entry name" value="YWTD domain"/>
    <property type="match status" value="1"/>
</dbReference>
<organism evidence="1 2">
    <name type="scientific">Euplotes crassus</name>
    <dbReference type="NCBI Taxonomy" id="5936"/>
    <lineage>
        <taxon>Eukaryota</taxon>
        <taxon>Sar</taxon>
        <taxon>Alveolata</taxon>
        <taxon>Ciliophora</taxon>
        <taxon>Intramacronucleata</taxon>
        <taxon>Spirotrichea</taxon>
        <taxon>Hypotrichia</taxon>
        <taxon>Euplotida</taxon>
        <taxon>Euplotidae</taxon>
        <taxon>Moneuplotes</taxon>
    </lineage>
</organism>
<evidence type="ECO:0000313" key="1">
    <source>
        <dbReference type="EMBL" id="CAI2376179.1"/>
    </source>
</evidence>
<comment type="caution">
    <text evidence="1">The sequence shown here is derived from an EMBL/GenBank/DDBJ whole genome shotgun (WGS) entry which is preliminary data.</text>
</comment>
<dbReference type="PANTHER" id="PTHR31270:SF1">
    <property type="entry name" value="GLUTAMINYL-PEPTIDE CYCLOTRANSFERASE"/>
    <property type="match status" value="1"/>
</dbReference>
<sequence length="304" mass="34938">MPGLGYRQNRVCQGLPRDVELVGTFTYEEPKFIEGFYYDPENDLIYESYGLYEESGIRAYPLEDPISEENVQILYENPPEQFGEGLARVGDSIYQLTYQEGIVNQFHEEIDENGDRHFVLDNQYSIPRTEECTVVEGWGLTSDGTYLYMSDGSNRIYRFLPSDLIEFSQDDFDMDYDDGECSEEVRFPTTFDIFHNHDPTTPLSNLNELEFVDGSIFANILDFSVQTFYVAQIDIEEDALTTRRVFNLCYLHDLACEAIGANANDGSCAQVREFNGIAYHNPTDTFLFTGKEWPMIFSVSLDLE</sequence>
<protein>
    <submittedName>
        <fullName evidence="1">Uncharacterized protein</fullName>
    </submittedName>
</protein>
<dbReference type="InterPro" id="IPR007788">
    <property type="entry name" value="QCT"/>
</dbReference>
<reference evidence="1" key="1">
    <citation type="submission" date="2023-07" db="EMBL/GenBank/DDBJ databases">
        <authorList>
            <consortium name="AG Swart"/>
            <person name="Singh M."/>
            <person name="Singh A."/>
            <person name="Seah K."/>
            <person name="Emmerich C."/>
        </authorList>
    </citation>
    <scope>NUCLEOTIDE SEQUENCE</scope>
    <source>
        <strain evidence="1">DP1</strain>
    </source>
</reference>
<proteinExistence type="predicted"/>
<dbReference type="AlphaFoldDB" id="A0AAD1XP61"/>